<sequence length="60" mass="6611">MDVPDDEKAASAGGFFALPPAFSALPAGPRACYDQFNTPPFYEAVFRHDIVRQSYLMGEK</sequence>
<accession>A0A1B7LC15</accession>
<evidence type="ECO:0000313" key="2">
    <source>
        <dbReference type="Proteomes" id="UP000078532"/>
    </source>
</evidence>
<dbReference type="AlphaFoldDB" id="A0A1B7LC15"/>
<proteinExistence type="predicted"/>
<reference evidence="1 2" key="1">
    <citation type="submission" date="2016-04" db="EMBL/GenBank/DDBJ databases">
        <authorList>
            <person name="Evans L.H."/>
            <person name="Alamgir A."/>
            <person name="Owens N."/>
            <person name="Weber N.D."/>
            <person name="Virtaneva K."/>
            <person name="Barbian K."/>
            <person name="Babar A."/>
            <person name="Rosenke K."/>
        </authorList>
    </citation>
    <scope>NUCLEOTIDE SEQUENCE [LARGE SCALE GENOMIC DNA]</scope>
    <source>
        <strain evidence="1 2">LMa1</strain>
    </source>
</reference>
<keyword evidence="2" id="KW-1185">Reference proteome</keyword>
<name>A0A1B7LC15_9FIRM</name>
<gene>
    <name evidence="1" type="ORF">A6M21_01035</name>
</gene>
<comment type="caution">
    <text evidence="1">The sequence shown here is derived from an EMBL/GenBank/DDBJ whole genome shotgun (WGS) entry which is preliminary data.</text>
</comment>
<dbReference type="EMBL" id="LYVF01000184">
    <property type="protein sequence ID" value="OAT80219.1"/>
    <property type="molecule type" value="Genomic_DNA"/>
</dbReference>
<dbReference type="Proteomes" id="UP000078532">
    <property type="component" value="Unassembled WGS sequence"/>
</dbReference>
<dbReference type="STRING" id="1838280.A6M21_01035"/>
<organism evidence="1 2">
    <name type="scientific">Desulfotomaculum copahuensis</name>
    <dbReference type="NCBI Taxonomy" id="1838280"/>
    <lineage>
        <taxon>Bacteria</taxon>
        <taxon>Bacillati</taxon>
        <taxon>Bacillota</taxon>
        <taxon>Clostridia</taxon>
        <taxon>Eubacteriales</taxon>
        <taxon>Desulfotomaculaceae</taxon>
        <taxon>Desulfotomaculum</taxon>
    </lineage>
</organism>
<evidence type="ECO:0000313" key="1">
    <source>
        <dbReference type="EMBL" id="OAT80219.1"/>
    </source>
</evidence>
<protein>
    <submittedName>
        <fullName evidence="1">Uncharacterized protein</fullName>
    </submittedName>
</protein>